<comment type="caution">
    <text evidence="1">The sequence shown here is derived from an EMBL/GenBank/DDBJ whole genome shotgun (WGS) entry which is preliminary data.</text>
</comment>
<dbReference type="AlphaFoldDB" id="A0AAN4ZDY2"/>
<proteinExistence type="predicted"/>
<gene>
    <name evidence="1" type="ORF">PMAYCL1PPCAC_09196</name>
</gene>
<protein>
    <submittedName>
        <fullName evidence="1">Uncharacterized protein</fullName>
    </submittedName>
</protein>
<evidence type="ECO:0000313" key="2">
    <source>
        <dbReference type="Proteomes" id="UP001328107"/>
    </source>
</evidence>
<evidence type="ECO:0000313" key="1">
    <source>
        <dbReference type="EMBL" id="GMR39001.1"/>
    </source>
</evidence>
<name>A0AAN4ZDY2_9BILA</name>
<reference evidence="2" key="1">
    <citation type="submission" date="2022-10" db="EMBL/GenBank/DDBJ databases">
        <title>Genome assembly of Pristionchus species.</title>
        <authorList>
            <person name="Yoshida K."/>
            <person name="Sommer R.J."/>
        </authorList>
    </citation>
    <scope>NUCLEOTIDE SEQUENCE [LARGE SCALE GENOMIC DNA]</scope>
    <source>
        <strain evidence="2">RS5460</strain>
    </source>
</reference>
<dbReference type="EMBL" id="BTRK01000002">
    <property type="protein sequence ID" value="GMR39001.1"/>
    <property type="molecule type" value="Genomic_DNA"/>
</dbReference>
<organism evidence="1 2">
    <name type="scientific">Pristionchus mayeri</name>
    <dbReference type="NCBI Taxonomy" id="1317129"/>
    <lineage>
        <taxon>Eukaryota</taxon>
        <taxon>Metazoa</taxon>
        <taxon>Ecdysozoa</taxon>
        <taxon>Nematoda</taxon>
        <taxon>Chromadorea</taxon>
        <taxon>Rhabditida</taxon>
        <taxon>Rhabditina</taxon>
        <taxon>Diplogasteromorpha</taxon>
        <taxon>Diplogasteroidea</taxon>
        <taxon>Neodiplogasteridae</taxon>
        <taxon>Pristionchus</taxon>
    </lineage>
</organism>
<sequence length="222" mass="24952">MLACVTVLPAVTAVDHASGGREGAEQMALAVLHLLPTMSSSMATGCVPMRTPGGAIRVTPTTKPPACDDVFTKTELEMSSADRMSCFLQKTSDMLNELFKNSSRSEEFEMSLVDGMSCFLQKTSDILKELFKNSSRSEKPELLYIINSLNESVDMAKGWLMERENFMRESRADIEMHREISLAEDSETTEYEEENEIQEKKVNVFPRVYSRQELRKLSGADR</sequence>
<keyword evidence="2" id="KW-1185">Reference proteome</keyword>
<accession>A0AAN4ZDY2</accession>
<dbReference type="Proteomes" id="UP001328107">
    <property type="component" value="Unassembled WGS sequence"/>
</dbReference>